<dbReference type="GO" id="GO:1904680">
    <property type="term" value="F:peptide transmembrane transporter activity"/>
    <property type="evidence" value="ECO:0007669"/>
    <property type="project" value="TreeGrafter"/>
</dbReference>
<dbReference type="InterPro" id="IPR019546">
    <property type="entry name" value="TAT_signal_bac_arc"/>
</dbReference>
<dbReference type="PANTHER" id="PTHR30290:SF9">
    <property type="entry name" value="OLIGOPEPTIDE-BINDING PROTEIN APPA"/>
    <property type="match status" value="1"/>
</dbReference>
<dbReference type="STRING" id="1202768.SAMN05216285_1808"/>
<dbReference type="Gene3D" id="3.10.105.10">
    <property type="entry name" value="Dipeptide-binding Protein, Domain 3"/>
    <property type="match status" value="1"/>
</dbReference>
<comment type="similarity">
    <text evidence="1">Belongs to the bacterial solute-binding protein 5 family.</text>
</comment>
<dbReference type="InterPro" id="IPR039424">
    <property type="entry name" value="SBP_5"/>
</dbReference>
<dbReference type="AlphaFoldDB" id="A0A1I0NJQ1"/>
<dbReference type="CDD" id="cd00995">
    <property type="entry name" value="PBP2_NikA_DppA_OppA_like"/>
    <property type="match status" value="1"/>
</dbReference>
<dbReference type="EMBL" id="FOIS01000002">
    <property type="protein sequence ID" value="SEW01616.1"/>
    <property type="molecule type" value="Genomic_DNA"/>
</dbReference>
<dbReference type="InterPro" id="IPR006311">
    <property type="entry name" value="TAT_signal"/>
</dbReference>
<proteinExistence type="inferred from homology"/>
<organism evidence="5 6">
    <name type="scientific">Natrinema salifodinae</name>
    <dbReference type="NCBI Taxonomy" id="1202768"/>
    <lineage>
        <taxon>Archaea</taxon>
        <taxon>Methanobacteriati</taxon>
        <taxon>Methanobacteriota</taxon>
        <taxon>Stenosarchaea group</taxon>
        <taxon>Halobacteria</taxon>
        <taxon>Halobacteriales</taxon>
        <taxon>Natrialbaceae</taxon>
        <taxon>Natrinema</taxon>
    </lineage>
</organism>
<dbReference type="NCBIfam" id="TIGR01409">
    <property type="entry name" value="TAT_signal_seq"/>
    <property type="match status" value="1"/>
</dbReference>
<keyword evidence="2" id="KW-0813">Transport</keyword>
<dbReference type="RefSeq" id="WP_049989021.1">
    <property type="nucleotide sequence ID" value="NZ_FOIS01000002.1"/>
</dbReference>
<keyword evidence="6" id="KW-1185">Reference proteome</keyword>
<dbReference type="Pfam" id="PF00496">
    <property type="entry name" value="SBP_bac_5"/>
    <property type="match status" value="1"/>
</dbReference>
<accession>A0A1I0NJQ1</accession>
<evidence type="ECO:0000259" key="4">
    <source>
        <dbReference type="Pfam" id="PF00496"/>
    </source>
</evidence>
<feature type="domain" description="Solute-binding protein family 5" evidence="4">
    <location>
        <begin position="83"/>
        <end position="481"/>
    </location>
</feature>
<dbReference type="OrthoDB" id="233597at2157"/>
<dbReference type="eggNOG" id="arCOG01534">
    <property type="taxonomic scope" value="Archaea"/>
</dbReference>
<dbReference type="PANTHER" id="PTHR30290">
    <property type="entry name" value="PERIPLASMIC BINDING COMPONENT OF ABC TRANSPORTER"/>
    <property type="match status" value="1"/>
</dbReference>
<dbReference type="PROSITE" id="PS51318">
    <property type="entry name" value="TAT"/>
    <property type="match status" value="1"/>
</dbReference>
<keyword evidence="3" id="KW-0732">Signal</keyword>
<evidence type="ECO:0000256" key="2">
    <source>
        <dbReference type="ARBA" id="ARBA00022448"/>
    </source>
</evidence>
<evidence type="ECO:0000313" key="6">
    <source>
        <dbReference type="Proteomes" id="UP000183275"/>
    </source>
</evidence>
<dbReference type="SUPFAM" id="SSF53850">
    <property type="entry name" value="Periplasmic binding protein-like II"/>
    <property type="match status" value="1"/>
</dbReference>
<evidence type="ECO:0000256" key="1">
    <source>
        <dbReference type="ARBA" id="ARBA00005695"/>
    </source>
</evidence>
<name>A0A1I0NJQ1_9EURY</name>
<evidence type="ECO:0000256" key="3">
    <source>
        <dbReference type="ARBA" id="ARBA00022729"/>
    </source>
</evidence>
<dbReference type="Gene3D" id="3.90.76.10">
    <property type="entry name" value="Dipeptide-binding Protein, Domain 1"/>
    <property type="match status" value="1"/>
</dbReference>
<reference evidence="6" key="1">
    <citation type="submission" date="2016-10" db="EMBL/GenBank/DDBJ databases">
        <authorList>
            <person name="Varghese N."/>
        </authorList>
    </citation>
    <scope>NUCLEOTIDE SEQUENCE [LARGE SCALE GENOMIC DNA]</scope>
    <source>
        <strain evidence="6">CGMCC 1.12284</strain>
    </source>
</reference>
<dbReference type="Proteomes" id="UP000183275">
    <property type="component" value="Unassembled WGS sequence"/>
</dbReference>
<dbReference type="InterPro" id="IPR030678">
    <property type="entry name" value="Peptide/Ni-bd"/>
</dbReference>
<sequence>MSNENSLSRRTFLKATGSGAAVATVAGCLTGEPDDEGSDNELNLRNATMSSLDPIQSTDTASGQVIKQVCEPLTHYPNGETRVENKLAEEVEISDDNLTYTFHLKDAEFHNGDSLTADDFVYTFRRLAESENSERSNFIVGDPSFLDVEAEFDDEGRIVPDSLAVEAVDDSTLEITLATPAPDALQILAYDALSVIPEGIVGDIEGYEGELDHNEFANEGLVGTGPFEFDSWDPDADVRVTKYDDYHGSTANVDAVNWQILEGDDARVTAAMEKSLDFFTLPTSRYDPNKVDAETDDRNRQIGTYGPFDENGETVDYVGVPELSTRYLAFNAANTPQSVRQAVAYVTNHAEIVDTIMKGRGQEAWTFLPPGVFPGDYDSFVEDYPYSANENDRDAAREVLEADGYTEDNPYELTITTYEGDTYQEIGRNIRDKLAGTGIEVDLESAPFAALQERGENGDLEAYTLGWTWSWPDPGYGMFGFEPANTDTARMPEETNGYYLDWDDVNSDAAQKAQSAWDTVVANPDPEAEDTRAEAYREMEEAIWEDAVMIPMFHDLKEQFYYDHVDVEPFGAMGEYQQVFNNVTLDE</sequence>
<dbReference type="GO" id="GO:0043190">
    <property type="term" value="C:ATP-binding cassette (ABC) transporter complex"/>
    <property type="evidence" value="ECO:0007669"/>
    <property type="project" value="InterPro"/>
</dbReference>
<dbReference type="Gene3D" id="3.40.190.10">
    <property type="entry name" value="Periplasmic binding protein-like II"/>
    <property type="match status" value="1"/>
</dbReference>
<dbReference type="PIRSF" id="PIRSF002741">
    <property type="entry name" value="MppA"/>
    <property type="match status" value="1"/>
</dbReference>
<dbReference type="InterPro" id="IPR000914">
    <property type="entry name" value="SBP_5_dom"/>
</dbReference>
<dbReference type="GO" id="GO:0042597">
    <property type="term" value="C:periplasmic space"/>
    <property type="evidence" value="ECO:0007669"/>
    <property type="project" value="UniProtKB-ARBA"/>
</dbReference>
<evidence type="ECO:0000313" key="5">
    <source>
        <dbReference type="EMBL" id="SEW01616.1"/>
    </source>
</evidence>
<protein>
    <submittedName>
        <fullName evidence="5">Peptide/nickel transport system substrate-binding protein</fullName>
    </submittedName>
</protein>
<gene>
    <name evidence="5" type="ORF">SAMN05216285_1808</name>
</gene>
<dbReference type="GO" id="GO:0015833">
    <property type="term" value="P:peptide transport"/>
    <property type="evidence" value="ECO:0007669"/>
    <property type="project" value="TreeGrafter"/>
</dbReference>